<dbReference type="UniPathway" id="UPA00094"/>
<keyword evidence="6 14" id="KW-0812">Transmembrane</keyword>
<comment type="subcellular location">
    <subcellularLocation>
        <location evidence="14">Endoplasmic reticulum membrane</location>
        <topology evidence="14">Multi-pass membrane protein</topology>
    </subcellularLocation>
    <subcellularLocation>
        <location evidence="1">Membrane</location>
        <topology evidence="1">Multi-pass membrane protein</topology>
    </subcellularLocation>
</comment>
<evidence type="ECO:0000313" key="16">
    <source>
        <dbReference type="Proteomes" id="UP000031056"/>
    </source>
</evidence>
<dbReference type="STRING" id="1354746.A0A0B2ULA8"/>
<keyword evidence="12 14" id="KW-0456">Lyase</keyword>
<evidence type="ECO:0000256" key="11">
    <source>
        <dbReference type="ARBA" id="ARBA00023160"/>
    </source>
</evidence>
<evidence type="ECO:0000256" key="5">
    <source>
        <dbReference type="ARBA" id="ARBA00022516"/>
    </source>
</evidence>
<keyword evidence="9 14" id="KW-0443">Lipid metabolism</keyword>
<evidence type="ECO:0000256" key="12">
    <source>
        <dbReference type="ARBA" id="ARBA00023239"/>
    </source>
</evidence>
<evidence type="ECO:0000256" key="14">
    <source>
        <dbReference type="RuleBase" id="RU363109"/>
    </source>
</evidence>
<evidence type="ECO:0000256" key="10">
    <source>
        <dbReference type="ARBA" id="ARBA00023136"/>
    </source>
</evidence>
<dbReference type="RefSeq" id="XP_014563839.1">
    <property type="nucleotide sequence ID" value="XM_014708353.1"/>
</dbReference>
<evidence type="ECO:0000256" key="3">
    <source>
        <dbReference type="ARBA" id="ARBA00007811"/>
    </source>
</evidence>
<dbReference type="GO" id="GO:0102158">
    <property type="term" value="F:very-long-chain (3R)-3-hydroxyacyl-CoA dehydratase activity"/>
    <property type="evidence" value="ECO:0007669"/>
    <property type="project" value="UniProtKB-EC"/>
</dbReference>
<feature type="transmembrane region" description="Helical" evidence="14">
    <location>
        <begin position="123"/>
        <end position="143"/>
    </location>
</feature>
<evidence type="ECO:0000256" key="8">
    <source>
        <dbReference type="ARBA" id="ARBA00022989"/>
    </source>
</evidence>
<feature type="transmembrane region" description="Helical" evidence="14">
    <location>
        <begin position="12"/>
        <end position="30"/>
    </location>
</feature>
<dbReference type="EMBL" id="JOKQ01000005">
    <property type="protein sequence ID" value="KHN69797.1"/>
    <property type="molecule type" value="Genomic_DNA"/>
</dbReference>
<accession>A0A0B2ULA8</accession>
<dbReference type="OrthoDB" id="46988at2759"/>
<keyword evidence="14" id="KW-0256">Endoplasmic reticulum</keyword>
<dbReference type="GO" id="GO:0030148">
    <property type="term" value="P:sphingolipid biosynthetic process"/>
    <property type="evidence" value="ECO:0007669"/>
    <property type="project" value="TreeGrafter"/>
</dbReference>
<dbReference type="Pfam" id="PF04387">
    <property type="entry name" value="PTPLA"/>
    <property type="match status" value="1"/>
</dbReference>
<keyword evidence="5 14" id="KW-0444">Lipid biosynthesis</keyword>
<evidence type="ECO:0000256" key="13">
    <source>
        <dbReference type="ARBA" id="ARBA00036671"/>
    </source>
</evidence>
<evidence type="ECO:0000256" key="7">
    <source>
        <dbReference type="ARBA" id="ARBA00022832"/>
    </source>
</evidence>
<comment type="catalytic activity">
    <reaction evidence="13 14">
        <text>a very-long-chain (3R)-3-hydroxyacyl-CoA = a very-long-chain (2E)-enoyl-CoA + H2O</text>
        <dbReference type="Rhea" id="RHEA:45812"/>
        <dbReference type="ChEBI" id="CHEBI:15377"/>
        <dbReference type="ChEBI" id="CHEBI:83728"/>
        <dbReference type="ChEBI" id="CHEBI:85440"/>
        <dbReference type="EC" id="4.2.1.134"/>
    </reaction>
</comment>
<feature type="transmembrane region" description="Helical" evidence="14">
    <location>
        <begin position="36"/>
        <end position="56"/>
    </location>
</feature>
<dbReference type="GO" id="GO:0030497">
    <property type="term" value="P:fatty acid elongation"/>
    <property type="evidence" value="ECO:0007669"/>
    <property type="project" value="TreeGrafter"/>
</dbReference>
<dbReference type="PANTHER" id="PTHR11035:SF3">
    <property type="entry name" value="VERY-LONG-CHAIN (3R)-3-HYDROXYACYL-COA DEHYDRATASE"/>
    <property type="match status" value="1"/>
</dbReference>
<dbReference type="HOGENOM" id="CLU_034302_6_1_1"/>
<dbReference type="InterPro" id="IPR007482">
    <property type="entry name" value="Tyr_Pase-like_PTPLA"/>
</dbReference>
<gene>
    <name evidence="15" type="ORF">M896_052070</name>
</gene>
<sequence>MISSSYIKTYNMFGLFVSVSSLLAGLRFYATGNIGYLKIMGMLQSFFIMEIANICTKKSNARYLPTVMQVISQLLMVWIVFWYYRIINWSFPLIIACWCLSNMIRYVFYIFRTHTIGIIRYNLFLITSPTGFLLEMYCLKTLYDSSGRVLSYVVAISALAYVPGFMFIFSHMLRQRRWSKKTRAARHKKKA</sequence>
<dbReference type="VEuPathDB" id="MicrosporidiaDB:M896_052070"/>
<feature type="transmembrane region" description="Helical" evidence="14">
    <location>
        <begin position="149"/>
        <end position="173"/>
    </location>
</feature>
<evidence type="ECO:0000313" key="15">
    <source>
        <dbReference type="EMBL" id="KHN69797.1"/>
    </source>
</evidence>
<dbReference type="InParanoid" id="A0A0B2ULA8"/>
<dbReference type="AlphaFoldDB" id="A0A0B2ULA8"/>
<evidence type="ECO:0000256" key="1">
    <source>
        <dbReference type="ARBA" id="ARBA00004141"/>
    </source>
</evidence>
<evidence type="ECO:0000256" key="4">
    <source>
        <dbReference type="ARBA" id="ARBA00013122"/>
    </source>
</evidence>
<keyword evidence="10 14" id="KW-0472">Membrane</keyword>
<dbReference type="PANTHER" id="PTHR11035">
    <property type="entry name" value="VERY-LONG-CHAIN (3R)-3-HYDROXYACYL-COA DEHYDRATASE"/>
    <property type="match status" value="1"/>
</dbReference>
<dbReference type="EC" id="4.2.1.134" evidence="4 14"/>
<evidence type="ECO:0000256" key="2">
    <source>
        <dbReference type="ARBA" id="ARBA00005194"/>
    </source>
</evidence>
<dbReference type="GeneID" id="26261860"/>
<name>A0A0B2ULA8_9MICR</name>
<comment type="function">
    <text evidence="14">Catalyzes the third of the four reactions of the long-chain fatty acids elongation cycle. This endoplasmic reticulum-bound enzymatic process, allows the addition of two carbons to the chain of long- and very long-chain fatty acids/VLCFAs per cycle. This enzyme catalyzes the dehydration of the 3-hydroxyacyl-CoA intermediate into trans-2,3-enoyl-CoA, within each cycle of fatty acid elongation. Thereby, it participates to the production of VLCFAs of different chain lengths that are involved in multiple biological processes as precursors of membrane lipids and lipid mediators.</text>
</comment>
<keyword evidence="11 14" id="KW-0275">Fatty acid biosynthesis</keyword>
<comment type="pathway">
    <text evidence="2 14">Lipid metabolism; fatty acid biosynthesis.</text>
</comment>
<organism evidence="15 16">
    <name type="scientific">Ordospora colligata OC4</name>
    <dbReference type="NCBI Taxonomy" id="1354746"/>
    <lineage>
        <taxon>Eukaryota</taxon>
        <taxon>Fungi</taxon>
        <taxon>Fungi incertae sedis</taxon>
        <taxon>Microsporidia</taxon>
        <taxon>Ordosporidae</taxon>
        <taxon>Ordospora</taxon>
    </lineage>
</organism>
<dbReference type="FunCoup" id="A0A0B2ULA8">
    <property type="interactions" value="98"/>
</dbReference>
<dbReference type="Proteomes" id="UP000031056">
    <property type="component" value="Unassembled WGS sequence"/>
</dbReference>
<feature type="transmembrane region" description="Helical" evidence="14">
    <location>
        <begin position="63"/>
        <end position="84"/>
    </location>
</feature>
<keyword evidence="7 14" id="KW-0276">Fatty acid metabolism</keyword>
<proteinExistence type="inferred from homology"/>
<reference evidence="15 16" key="1">
    <citation type="journal article" date="2014" name="MBio">
        <title>The Ordospora colligata genome; evolution of extreme reduction in microsporidia and host-to-parasite horizontal gene transfer.</title>
        <authorList>
            <person name="Pombert J.-F."/>
            <person name="Haag K.L."/>
            <person name="Beidas S."/>
            <person name="Ebert D."/>
            <person name="Keeling P.J."/>
        </authorList>
    </citation>
    <scope>NUCLEOTIDE SEQUENCE [LARGE SCALE GENOMIC DNA]</scope>
    <source>
        <strain evidence="15 16">OC4</strain>
    </source>
</reference>
<evidence type="ECO:0000256" key="9">
    <source>
        <dbReference type="ARBA" id="ARBA00023098"/>
    </source>
</evidence>
<evidence type="ECO:0000256" key="6">
    <source>
        <dbReference type="ARBA" id="ARBA00022692"/>
    </source>
</evidence>
<keyword evidence="16" id="KW-1185">Reference proteome</keyword>
<dbReference type="GO" id="GO:0005789">
    <property type="term" value="C:endoplasmic reticulum membrane"/>
    <property type="evidence" value="ECO:0007669"/>
    <property type="project" value="UniProtKB-SubCell"/>
</dbReference>
<protein>
    <recommendedName>
        <fullName evidence="4 14">Very-long-chain (3R)-3-hydroxyacyl-CoA dehydratase</fullName>
        <ecNumber evidence="4 14">4.2.1.134</ecNumber>
    </recommendedName>
</protein>
<dbReference type="GO" id="GO:0042761">
    <property type="term" value="P:very long-chain fatty acid biosynthetic process"/>
    <property type="evidence" value="ECO:0007669"/>
    <property type="project" value="TreeGrafter"/>
</dbReference>
<comment type="similarity">
    <text evidence="3 14">Belongs to the very long-chain fatty acids dehydratase HACD family.</text>
</comment>
<keyword evidence="8 14" id="KW-1133">Transmembrane helix</keyword>
<comment type="caution">
    <text evidence="15">The sequence shown here is derived from an EMBL/GenBank/DDBJ whole genome shotgun (WGS) entry which is preliminary data.</text>
</comment>
<feature type="transmembrane region" description="Helical" evidence="14">
    <location>
        <begin position="90"/>
        <end position="111"/>
    </location>
</feature>